<dbReference type="EMBL" id="JALJOS010000006">
    <property type="protein sequence ID" value="KAK9837923.1"/>
    <property type="molecule type" value="Genomic_DNA"/>
</dbReference>
<dbReference type="Proteomes" id="UP001438707">
    <property type="component" value="Unassembled WGS sequence"/>
</dbReference>
<dbReference type="GO" id="GO:0030170">
    <property type="term" value="F:pyridoxal phosphate binding"/>
    <property type="evidence" value="ECO:0007669"/>
    <property type="project" value="InterPro"/>
</dbReference>
<proteinExistence type="predicted"/>
<evidence type="ECO:0000313" key="6">
    <source>
        <dbReference type="EMBL" id="KAK9837923.1"/>
    </source>
</evidence>
<organism evidence="6 7">
    <name type="scientific">Apatococcus lobatus</name>
    <dbReference type="NCBI Taxonomy" id="904363"/>
    <lineage>
        <taxon>Eukaryota</taxon>
        <taxon>Viridiplantae</taxon>
        <taxon>Chlorophyta</taxon>
        <taxon>core chlorophytes</taxon>
        <taxon>Trebouxiophyceae</taxon>
        <taxon>Chlorellales</taxon>
        <taxon>Chlorellaceae</taxon>
        <taxon>Apatococcus</taxon>
    </lineage>
</organism>
<dbReference type="SUPFAM" id="SSF53383">
    <property type="entry name" value="PLP-dependent transferases"/>
    <property type="match status" value="1"/>
</dbReference>
<accession>A0AAW1RVT1</accession>
<name>A0AAW1RVT1_9CHLO</name>
<evidence type="ECO:0000313" key="7">
    <source>
        <dbReference type="Proteomes" id="UP001438707"/>
    </source>
</evidence>
<sequence>MSSSAPNSNGTSHGSAHTINSIDRYLSVDGRARQSGSLSNLIFKFATVPDVVGFHGGLPRQEAFPFSGITFTLKDGQEVNLNPEQVIAAQQYNLKDSGYPPLQQWAADAVEKLHSPPGPHSVAITSGSNHALDMVLGLLLNRGDWVLTEEDTYPHMVDSITGPHGYKLRGVPYDRHGIIPSEMEKSLSKAVAEGQPLPKVLYTVPIGQNPVSFCIPAERRHQIYEICQRHDLLILEDDPYWAMQYPAESNGELGVHRLGKSFLSMDTDGRVVRLDSFAKMLAPGMRVGWLTAHPELTARFCFAHHGSCLGANSVMQVVLHQMLTQWGWPGLDQHCKRIQAFYRNLADTFHETALQELAGLAEWHRPEGGMFVWLKFLGGIWDYDDLLDLMLEEKVSPAPGSICSVHGPRPDVGCPWARICFASANQEQLCSQQIEPSRHLGSGHGAVASAEPEFVQDVQIL</sequence>
<dbReference type="InterPro" id="IPR004839">
    <property type="entry name" value="Aminotransferase_I/II_large"/>
</dbReference>
<dbReference type="Pfam" id="PF00155">
    <property type="entry name" value="Aminotran_1_2"/>
    <property type="match status" value="1"/>
</dbReference>
<evidence type="ECO:0000256" key="1">
    <source>
        <dbReference type="ARBA" id="ARBA00001933"/>
    </source>
</evidence>
<keyword evidence="4" id="KW-0663">Pyridoxal phosphate</keyword>
<dbReference type="GO" id="GO:0008483">
    <property type="term" value="F:transaminase activity"/>
    <property type="evidence" value="ECO:0007669"/>
    <property type="project" value="UniProtKB-KW"/>
</dbReference>
<gene>
    <name evidence="6" type="ORF">WJX74_007852</name>
</gene>
<feature type="domain" description="Aminotransferase class I/classII large" evidence="5">
    <location>
        <begin position="107"/>
        <end position="429"/>
    </location>
</feature>
<dbReference type="GO" id="GO:1901605">
    <property type="term" value="P:alpha-amino acid metabolic process"/>
    <property type="evidence" value="ECO:0007669"/>
    <property type="project" value="TreeGrafter"/>
</dbReference>
<comment type="caution">
    <text evidence="6">The sequence shown here is derived from an EMBL/GenBank/DDBJ whole genome shotgun (WGS) entry which is preliminary data.</text>
</comment>
<reference evidence="6 7" key="1">
    <citation type="journal article" date="2024" name="Nat. Commun.">
        <title>Phylogenomics reveals the evolutionary origins of lichenization in chlorophyte algae.</title>
        <authorList>
            <person name="Puginier C."/>
            <person name="Libourel C."/>
            <person name="Otte J."/>
            <person name="Skaloud P."/>
            <person name="Haon M."/>
            <person name="Grisel S."/>
            <person name="Petersen M."/>
            <person name="Berrin J.G."/>
            <person name="Delaux P.M."/>
            <person name="Dal Grande F."/>
            <person name="Keller J."/>
        </authorList>
    </citation>
    <scope>NUCLEOTIDE SEQUENCE [LARGE SCALE GENOMIC DNA]</scope>
    <source>
        <strain evidence="6 7">SAG 2145</strain>
    </source>
</reference>
<dbReference type="PANTHER" id="PTHR42790:SF19">
    <property type="entry name" value="KYNURENINE_ALPHA-AMINOADIPATE AMINOTRANSFERASE, MITOCHONDRIAL"/>
    <property type="match status" value="1"/>
</dbReference>
<keyword evidence="2" id="KW-0032">Aminotransferase</keyword>
<dbReference type="InterPro" id="IPR015421">
    <property type="entry name" value="PyrdxlP-dep_Trfase_major"/>
</dbReference>
<dbReference type="InterPro" id="IPR050859">
    <property type="entry name" value="Class-I_PLP-dep_aminotransf"/>
</dbReference>
<keyword evidence="3" id="KW-0808">Transferase</keyword>
<dbReference type="PANTHER" id="PTHR42790">
    <property type="entry name" value="AMINOTRANSFERASE"/>
    <property type="match status" value="1"/>
</dbReference>
<dbReference type="InterPro" id="IPR015424">
    <property type="entry name" value="PyrdxlP-dep_Trfase"/>
</dbReference>
<evidence type="ECO:0000256" key="4">
    <source>
        <dbReference type="ARBA" id="ARBA00022898"/>
    </source>
</evidence>
<evidence type="ECO:0000256" key="3">
    <source>
        <dbReference type="ARBA" id="ARBA00022679"/>
    </source>
</evidence>
<protein>
    <recommendedName>
        <fullName evidence="5">Aminotransferase class I/classII large domain-containing protein</fullName>
    </recommendedName>
</protein>
<evidence type="ECO:0000256" key="2">
    <source>
        <dbReference type="ARBA" id="ARBA00022576"/>
    </source>
</evidence>
<dbReference type="AlphaFoldDB" id="A0AAW1RVT1"/>
<keyword evidence="7" id="KW-1185">Reference proteome</keyword>
<comment type="cofactor">
    <cofactor evidence="1">
        <name>pyridoxal 5'-phosphate</name>
        <dbReference type="ChEBI" id="CHEBI:597326"/>
    </cofactor>
</comment>
<dbReference type="Gene3D" id="3.40.640.10">
    <property type="entry name" value="Type I PLP-dependent aspartate aminotransferase-like (Major domain)"/>
    <property type="match status" value="1"/>
</dbReference>
<evidence type="ECO:0000259" key="5">
    <source>
        <dbReference type="Pfam" id="PF00155"/>
    </source>
</evidence>
<dbReference type="CDD" id="cd00609">
    <property type="entry name" value="AAT_like"/>
    <property type="match status" value="1"/>
</dbReference>